<dbReference type="InterPro" id="IPR023631">
    <property type="entry name" value="Amidase_dom"/>
</dbReference>
<comment type="similarity">
    <text evidence="1 7">Belongs to the amidase family. GatA subfamily.</text>
</comment>
<evidence type="ECO:0000256" key="1">
    <source>
        <dbReference type="ARBA" id="ARBA00008069"/>
    </source>
</evidence>
<dbReference type="NCBIfam" id="TIGR00132">
    <property type="entry name" value="gatA"/>
    <property type="match status" value="1"/>
</dbReference>
<evidence type="ECO:0000256" key="6">
    <source>
        <dbReference type="ARBA" id="ARBA00047407"/>
    </source>
</evidence>
<dbReference type="InterPro" id="IPR004412">
    <property type="entry name" value="GatA"/>
</dbReference>
<feature type="active site" description="Charge relay system" evidence="7">
    <location>
        <position position="82"/>
    </location>
</feature>
<dbReference type="EC" id="6.3.5.7" evidence="7"/>
<dbReference type="SUPFAM" id="SSF75304">
    <property type="entry name" value="Amidase signature (AS) enzymes"/>
    <property type="match status" value="1"/>
</dbReference>
<proteinExistence type="inferred from homology"/>
<feature type="domain" description="Amidase" evidence="8">
    <location>
        <begin position="24"/>
        <end position="453"/>
    </location>
</feature>
<keyword evidence="9" id="KW-0808">Transferase</keyword>
<keyword evidence="4 7" id="KW-0067">ATP-binding</keyword>
<evidence type="ECO:0000256" key="5">
    <source>
        <dbReference type="ARBA" id="ARBA00022917"/>
    </source>
</evidence>
<keyword evidence="2 7" id="KW-0436">Ligase</keyword>
<comment type="function">
    <text evidence="7">Allows the formation of correctly charged Gln-tRNA(Gln) through the transamidation of misacylated Glu-tRNA(Gln) in organisms which lack glutaminyl-tRNA synthetase. The reaction takes place in the presence of glutamine and ATP through an activated gamma-phospho-Glu-tRNA(Gln).</text>
</comment>
<dbReference type="InterPro" id="IPR020556">
    <property type="entry name" value="Amidase_CS"/>
</dbReference>
<dbReference type="Gene3D" id="3.90.1300.10">
    <property type="entry name" value="Amidase signature (AS) domain"/>
    <property type="match status" value="1"/>
</dbReference>
<feature type="active site" description="Charge relay system" evidence="7">
    <location>
        <position position="157"/>
    </location>
</feature>
<dbReference type="GO" id="GO:0016740">
    <property type="term" value="F:transferase activity"/>
    <property type="evidence" value="ECO:0007669"/>
    <property type="project" value="UniProtKB-KW"/>
</dbReference>
<dbReference type="Pfam" id="PF01425">
    <property type="entry name" value="Amidase"/>
    <property type="match status" value="1"/>
</dbReference>
<comment type="caution">
    <text evidence="9">The sequence shown here is derived from an EMBL/GenBank/DDBJ whole genome shotgun (WGS) entry which is preliminary data.</text>
</comment>
<evidence type="ECO:0000256" key="7">
    <source>
        <dbReference type="HAMAP-Rule" id="MF_00120"/>
    </source>
</evidence>
<dbReference type="GO" id="GO:0030956">
    <property type="term" value="C:glutamyl-tRNA(Gln) amidotransferase complex"/>
    <property type="evidence" value="ECO:0007669"/>
    <property type="project" value="InterPro"/>
</dbReference>
<keyword evidence="3 7" id="KW-0547">Nucleotide-binding</keyword>
<evidence type="ECO:0000313" key="10">
    <source>
        <dbReference type="Proteomes" id="UP000228711"/>
    </source>
</evidence>
<organism evidence="9 10">
    <name type="scientific">Candidatus Kerfeldbacteria bacterium CG08_land_8_20_14_0_20_42_7</name>
    <dbReference type="NCBI Taxonomy" id="2014245"/>
    <lineage>
        <taxon>Bacteria</taxon>
        <taxon>Candidatus Kerfeldiibacteriota</taxon>
    </lineage>
</organism>
<dbReference type="EMBL" id="PEXV01000163">
    <property type="protein sequence ID" value="PIS41071.1"/>
    <property type="molecule type" value="Genomic_DNA"/>
</dbReference>
<protein>
    <recommendedName>
        <fullName evidence="7">Glutamyl-tRNA(Gln) amidotransferase subunit A</fullName>
        <shortName evidence="7">Glu-ADT subunit A</shortName>
        <ecNumber evidence="7">6.3.5.7</ecNumber>
    </recommendedName>
</protein>
<gene>
    <name evidence="7 9" type="primary">gatA</name>
    <name evidence="9" type="ORF">COT25_05070</name>
</gene>
<sequence>MELPYSTIKETSENLKKKMVSVVELTKSYLKRIETMDQKLHAFLTINEKGALVDAQKADNLIATIPNIFETKPLLGIPVAAKDLYSTKDLRTTAGSKVIENYIPPFDATVIKKYKDAGAILVGKTNEDAWGHGSSGENSDYEPARNPYDFTRVPGGSSSGSGAAVASGECLAATGTDTGSSVRLPAAFCNLVGLKPTYGRVSRYGIMAMASSFDTIGHMTHTVYDNAKVLEVTAGRDPYDATSSPLPVPKYTSHLERSVKRMKIGIPKEYFVSGIEAGVSKVTQEALDTFKKMGAIIEEVSLPHTDVAMACYYILVPSEVSSNLARFDGVRFGEKREVFGAEAKRRIMLGAYTLSSGYYDAYYLKAAKVRRLIKQDFEEVLQKVDVIVAPSSPSLPFKMGEKADDPLQMYLSDIFLCPINLAGVPSLNVPCGFVGELPVGLQIIGPHFKEELLYQVGHQFEKETEFYKKRPVL</sequence>
<evidence type="ECO:0000256" key="2">
    <source>
        <dbReference type="ARBA" id="ARBA00022598"/>
    </source>
</evidence>
<evidence type="ECO:0000313" key="9">
    <source>
        <dbReference type="EMBL" id="PIS41071.1"/>
    </source>
</evidence>
<dbReference type="Proteomes" id="UP000228711">
    <property type="component" value="Unassembled WGS sequence"/>
</dbReference>
<dbReference type="AlphaFoldDB" id="A0A2H0YRE3"/>
<dbReference type="PROSITE" id="PS00571">
    <property type="entry name" value="AMIDASES"/>
    <property type="match status" value="1"/>
</dbReference>
<comment type="subunit">
    <text evidence="7">Heterotrimer of A, B and C subunits.</text>
</comment>
<dbReference type="InterPro" id="IPR000120">
    <property type="entry name" value="Amidase"/>
</dbReference>
<dbReference type="PANTHER" id="PTHR11895:SF151">
    <property type="entry name" value="GLUTAMYL-TRNA(GLN) AMIDOTRANSFERASE SUBUNIT A"/>
    <property type="match status" value="1"/>
</dbReference>
<feature type="active site" description="Acyl-ester intermediate" evidence="7">
    <location>
        <position position="181"/>
    </location>
</feature>
<dbReference type="HAMAP" id="MF_00120">
    <property type="entry name" value="GatA"/>
    <property type="match status" value="1"/>
</dbReference>
<evidence type="ECO:0000259" key="8">
    <source>
        <dbReference type="Pfam" id="PF01425"/>
    </source>
</evidence>
<evidence type="ECO:0000256" key="3">
    <source>
        <dbReference type="ARBA" id="ARBA00022741"/>
    </source>
</evidence>
<comment type="catalytic activity">
    <reaction evidence="6 7">
        <text>L-glutamyl-tRNA(Gln) + L-glutamine + ATP + H2O = L-glutaminyl-tRNA(Gln) + L-glutamate + ADP + phosphate + H(+)</text>
        <dbReference type="Rhea" id="RHEA:17521"/>
        <dbReference type="Rhea" id="RHEA-COMP:9681"/>
        <dbReference type="Rhea" id="RHEA-COMP:9684"/>
        <dbReference type="ChEBI" id="CHEBI:15377"/>
        <dbReference type="ChEBI" id="CHEBI:15378"/>
        <dbReference type="ChEBI" id="CHEBI:29985"/>
        <dbReference type="ChEBI" id="CHEBI:30616"/>
        <dbReference type="ChEBI" id="CHEBI:43474"/>
        <dbReference type="ChEBI" id="CHEBI:58359"/>
        <dbReference type="ChEBI" id="CHEBI:78520"/>
        <dbReference type="ChEBI" id="CHEBI:78521"/>
        <dbReference type="ChEBI" id="CHEBI:456216"/>
        <dbReference type="EC" id="6.3.5.7"/>
    </reaction>
</comment>
<dbReference type="GO" id="GO:0006412">
    <property type="term" value="P:translation"/>
    <property type="evidence" value="ECO:0007669"/>
    <property type="project" value="UniProtKB-UniRule"/>
</dbReference>
<dbReference type="InterPro" id="IPR036928">
    <property type="entry name" value="AS_sf"/>
</dbReference>
<evidence type="ECO:0000256" key="4">
    <source>
        <dbReference type="ARBA" id="ARBA00022840"/>
    </source>
</evidence>
<keyword evidence="5 7" id="KW-0648">Protein biosynthesis</keyword>
<dbReference type="GO" id="GO:0005524">
    <property type="term" value="F:ATP binding"/>
    <property type="evidence" value="ECO:0007669"/>
    <property type="project" value="UniProtKB-KW"/>
</dbReference>
<dbReference type="PANTHER" id="PTHR11895">
    <property type="entry name" value="TRANSAMIDASE"/>
    <property type="match status" value="1"/>
</dbReference>
<dbReference type="GO" id="GO:0050567">
    <property type="term" value="F:glutaminyl-tRNA synthase (glutamine-hydrolyzing) activity"/>
    <property type="evidence" value="ECO:0007669"/>
    <property type="project" value="UniProtKB-UniRule"/>
</dbReference>
<name>A0A2H0YRE3_9BACT</name>
<accession>A0A2H0YRE3</accession>
<reference evidence="10" key="1">
    <citation type="submission" date="2017-09" db="EMBL/GenBank/DDBJ databases">
        <title>Depth-based differentiation of microbial function through sediment-hosted aquifers and enrichment of novel symbionts in the deep terrestrial subsurface.</title>
        <authorList>
            <person name="Probst A.J."/>
            <person name="Ladd B."/>
            <person name="Jarett J.K."/>
            <person name="Geller-Mcgrath D.E."/>
            <person name="Sieber C.M.K."/>
            <person name="Emerson J.B."/>
            <person name="Anantharaman K."/>
            <person name="Thomas B.C."/>
            <person name="Malmstrom R."/>
            <person name="Stieglmeier M."/>
            <person name="Klingl A."/>
            <person name="Woyke T."/>
            <person name="Ryan C.M."/>
            <person name="Banfield J.F."/>
        </authorList>
    </citation>
    <scope>NUCLEOTIDE SEQUENCE [LARGE SCALE GENOMIC DNA]</scope>
</reference>